<gene>
    <name evidence="2" type="ORF">PL336_03215</name>
</gene>
<evidence type="ECO:0000313" key="3">
    <source>
        <dbReference type="Proteomes" id="UP001210770"/>
    </source>
</evidence>
<evidence type="ECO:0008006" key="4">
    <source>
        <dbReference type="Google" id="ProtNLM"/>
    </source>
</evidence>
<keyword evidence="1" id="KW-1133">Transmembrane helix</keyword>
<evidence type="ECO:0000256" key="1">
    <source>
        <dbReference type="SAM" id="Phobius"/>
    </source>
</evidence>
<dbReference type="AlphaFoldDB" id="A0AAX3LQK3"/>
<name>A0AAX3LQK3_9RHOB</name>
<organism evidence="2 3">
    <name type="scientific">Sulfitobacter faviae</name>
    <dbReference type="NCBI Taxonomy" id="1775881"/>
    <lineage>
        <taxon>Bacteria</taxon>
        <taxon>Pseudomonadati</taxon>
        <taxon>Pseudomonadota</taxon>
        <taxon>Alphaproteobacteria</taxon>
        <taxon>Rhodobacterales</taxon>
        <taxon>Roseobacteraceae</taxon>
        <taxon>Sulfitobacter</taxon>
    </lineage>
</organism>
<feature type="transmembrane region" description="Helical" evidence="1">
    <location>
        <begin position="57"/>
        <end position="84"/>
    </location>
</feature>
<dbReference type="Proteomes" id="UP001210770">
    <property type="component" value="Chromosome"/>
</dbReference>
<feature type="transmembrane region" description="Helical" evidence="1">
    <location>
        <begin position="128"/>
        <end position="144"/>
    </location>
</feature>
<reference evidence="2" key="1">
    <citation type="submission" date="2023-01" db="EMBL/GenBank/DDBJ databases">
        <title>Comparative genomic analysis of cold water coral derived Sulfitobacter faviae: insights into their metabolism and habitat adaptation.</title>
        <authorList>
            <person name="Guo Y."/>
            <person name="Lin S."/>
            <person name="Huang Z."/>
            <person name="Tang K."/>
            <person name="Wang X."/>
        </authorList>
    </citation>
    <scope>NUCLEOTIDE SEQUENCE</scope>
    <source>
        <strain evidence="2">SCSIO W_1865</strain>
    </source>
</reference>
<feature type="transmembrane region" description="Helical" evidence="1">
    <location>
        <begin position="182"/>
        <end position="198"/>
    </location>
</feature>
<keyword evidence="1" id="KW-0472">Membrane</keyword>
<keyword evidence="1" id="KW-0812">Transmembrane</keyword>
<feature type="transmembrane region" description="Helical" evidence="1">
    <location>
        <begin position="151"/>
        <end position="170"/>
    </location>
</feature>
<protein>
    <recommendedName>
        <fullName evidence="4">Tripartite tricarboxylate transporter TctB family protein</fullName>
    </recommendedName>
</protein>
<feature type="transmembrane region" description="Helical" evidence="1">
    <location>
        <begin position="210"/>
        <end position="227"/>
    </location>
</feature>
<sequence>MDIEKLQAELDKDLEMLRARDFWGALALIGCAVFFLWRTSFIPFLGENRAGVSGAEWYNSAAIVPFGIWLAMLLLGLVLLRIAIKAGGAKRAFSSVGLGWNRQEAIRIGSIAVIMGMFIFALVPRVDFILASGLVITALIYGFHAGRLGRMLQAAGAVTLPGIYALSMHFPQAEWNKPHDDDWVVLAAWMLLSVWMLVHDRSRIARSTPWIALLTPLILVTAMAFGFRQNVPNRGGLLFSQIEYHYYVTLRPLWRD</sequence>
<feature type="transmembrane region" description="Helical" evidence="1">
    <location>
        <begin position="105"/>
        <end position="122"/>
    </location>
</feature>
<proteinExistence type="predicted"/>
<dbReference type="RefSeq" id="WP_271689073.1">
    <property type="nucleotide sequence ID" value="NZ_CP116423.1"/>
</dbReference>
<accession>A0AAX3LQK3</accession>
<evidence type="ECO:0000313" key="2">
    <source>
        <dbReference type="EMBL" id="WCE70864.1"/>
    </source>
</evidence>
<feature type="transmembrane region" description="Helical" evidence="1">
    <location>
        <begin position="21"/>
        <end position="37"/>
    </location>
</feature>
<dbReference type="EMBL" id="CP116423">
    <property type="protein sequence ID" value="WCE70864.1"/>
    <property type="molecule type" value="Genomic_DNA"/>
</dbReference>